<keyword evidence="4" id="KW-1185">Reference proteome</keyword>
<sequence length="716" mass="82064">MREREVREQGDFRRNCFPLERKHGRDGSNGDWVQVSYRRRKASRQEWNDWNGSRQDSDQRQRFVSAIDNRCGFVSPNRRQDSRTSGFGYRYGNSRARFDSQSARSYDRYNHSCDHRRRGRSITRRRLRHSLQSSDAKQTVSIAEGFRQDCNTIDGAISKDQVTFYISNFPENLLFVDLKKGLEVCGIMEDIYVSRFRNKLGKRFGFVKFAKVRDFLKLKKALNNVYFWDVRLFANLARFDRFSNNKFGDNLLKERTVQACDVVIISRKEGAGEGVDRKRELERVKAEAVSRNRGMLVENKSGMGSKENVVKRKESEGVTSWKYLPLQEDLIWASQCYIAKLKTDYNVVGIQQALSDAGFMEFRIITLGGDNVLLHPRGKGKSEPILPAAYDLLNNFFIDFKPWSREDEINCVRGAWVRCYGVPIVAWNSIFFAELAETQGNLLMIDEVTINKDRMDFSRILITTSSLKEINTTVKVLIDNKDFYIRLVEDWGHGFANDVCLGELEDDNNSHFSDHSDLKADEPFVEEFVQQLHEQWSKEIVHDCNNGVPTQQTSSLRSTDASAVRKKASTVQCKPSNDQVTRSGSTESKRKRHLKKKILVPSVYGLKKLARMAEVDRRVLIRSLKKVKRKSTEVHNKKLVSQSKNCTSISDGTGSNGSGKNSQDWNHWMALHGDESQVQKDVQQMGEYIGVKCSNSFQAIARPKRCGSGKGAGSKK</sequence>
<reference evidence="4" key="1">
    <citation type="journal article" date="2017" name="Front. Plant Sci.">
        <title>Climate Clever Clovers: New Paradigm to Reduce the Environmental Footprint of Ruminants by Breeding Low Methanogenic Forages Utilizing Haplotype Variation.</title>
        <authorList>
            <person name="Kaur P."/>
            <person name="Appels R."/>
            <person name="Bayer P.E."/>
            <person name="Keeble-Gagnere G."/>
            <person name="Wang J."/>
            <person name="Hirakawa H."/>
            <person name="Shirasawa K."/>
            <person name="Vercoe P."/>
            <person name="Stefanova K."/>
            <person name="Durmic Z."/>
            <person name="Nichols P."/>
            <person name="Revell C."/>
            <person name="Isobe S.N."/>
            <person name="Edwards D."/>
            <person name="Erskine W."/>
        </authorList>
    </citation>
    <scope>NUCLEOTIDE SEQUENCE [LARGE SCALE GENOMIC DNA]</scope>
    <source>
        <strain evidence="4">cv. Daliak</strain>
    </source>
</reference>
<evidence type="ECO:0000259" key="2">
    <source>
        <dbReference type="Pfam" id="PF00076"/>
    </source>
</evidence>
<name>A0A2Z6P5S0_TRISU</name>
<dbReference type="CDD" id="cd00590">
    <property type="entry name" value="RRM_SF"/>
    <property type="match status" value="1"/>
</dbReference>
<evidence type="ECO:0000256" key="1">
    <source>
        <dbReference type="SAM" id="MobiDB-lite"/>
    </source>
</evidence>
<proteinExistence type="predicted"/>
<dbReference type="PANTHER" id="PTHR34427">
    <property type="entry name" value="DUF4283 DOMAIN PROTEIN"/>
    <property type="match status" value="1"/>
</dbReference>
<accession>A0A2Z6P5S0</accession>
<feature type="compositionally biased region" description="Polar residues" evidence="1">
    <location>
        <begin position="639"/>
        <end position="665"/>
    </location>
</feature>
<evidence type="ECO:0000313" key="3">
    <source>
        <dbReference type="EMBL" id="GAU51728.1"/>
    </source>
</evidence>
<dbReference type="OrthoDB" id="1673143at2759"/>
<feature type="domain" description="RRM" evidence="2">
    <location>
        <begin position="165"/>
        <end position="226"/>
    </location>
</feature>
<feature type="region of interest" description="Disordered" evidence="1">
    <location>
        <begin position="632"/>
        <end position="665"/>
    </location>
</feature>
<dbReference type="PANTHER" id="PTHR34427:SF5">
    <property type="entry name" value="DUF4283 DOMAIN-CONTAINING PROTEIN"/>
    <property type="match status" value="1"/>
</dbReference>
<dbReference type="InterPro" id="IPR012677">
    <property type="entry name" value="Nucleotide-bd_a/b_plait_sf"/>
</dbReference>
<feature type="region of interest" description="Disordered" evidence="1">
    <location>
        <begin position="549"/>
        <end position="592"/>
    </location>
</feature>
<dbReference type="EMBL" id="DF975455">
    <property type="protein sequence ID" value="GAU51728.1"/>
    <property type="molecule type" value="Genomic_DNA"/>
</dbReference>
<feature type="compositionally biased region" description="Polar residues" evidence="1">
    <location>
        <begin position="569"/>
        <end position="586"/>
    </location>
</feature>
<dbReference type="AlphaFoldDB" id="A0A2Z6P5S0"/>
<organism evidence="3 4">
    <name type="scientific">Trifolium subterraneum</name>
    <name type="common">Subterranean clover</name>
    <dbReference type="NCBI Taxonomy" id="3900"/>
    <lineage>
        <taxon>Eukaryota</taxon>
        <taxon>Viridiplantae</taxon>
        <taxon>Streptophyta</taxon>
        <taxon>Embryophyta</taxon>
        <taxon>Tracheophyta</taxon>
        <taxon>Spermatophyta</taxon>
        <taxon>Magnoliopsida</taxon>
        <taxon>eudicotyledons</taxon>
        <taxon>Gunneridae</taxon>
        <taxon>Pentapetalae</taxon>
        <taxon>rosids</taxon>
        <taxon>fabids</taxon>
        <taxon>Fabales</taxon>
        <taxon>Fabaceae</taxon>
        <taxon>Papilionoideae</taxon>
        <taxon>50 kb inversion clade</taxon>
        <taxon>NPAAA clade</taxon>
        <taxon>Hologalegina</taxon>
        <taxon>IRL clade</taxon>
        <taxon>Trifolieae</taxon>
        <taxon>Trifolium</taxon>
    </lineage>
</organism>
<dbReference type="GO" id="GO:0003723">
    <property type="term" value="F:RNA binding"/>
    <property type="evidence" value="ECO:0007669"/>
    <property type="project" value="InterPro"/>
</dbReference>
<dbReference type="InterPro" id="IPR000504">
    <property type="entry name" value="RRM_dom"/>
</dbReference>
<dbReference type="Proteomes" id="UP000242715">
    <property type="component" value="Unassembled WGS sequence"/>
</dbReference>
<protein>
    <recommendedName>
        <fullName evidence="2">RRM domain-containing protein</fullName>
    </recommendedName>
</protein>
<dbReference type="Gene3D" id="3.30.70.330">
    <property type="match status" value="1"/>
</dbReference>
<dbReference type="SUPFAM" id="SSF54928">
    <property type="entry name" value="RNA-binding domain, RBD"/>
    <property type="match status" value="1"/>
</dbReference>
<feature type="compositionally biased region" description="Polar residues" evidence="1">
    <location>
        <begin position="549"/>
        <end position="561"/>
    </location>
</feature>
<evidence type="ECO:0000313" key="4">
    <source>
        <dbReference type="Proteomes" id="UP000242715"/>
    </source>
</evidence>
<gene>
    <name evidence="3" type="ORF">TSUD_415320</name>
</gene>
<dbReference type="Pfam" id="PF00076">
    <property type="entry name" value="RRM_1"/>
    <property type="match status" value="1"/>
</dbReference>
<dbReference type="InterPro" id="IPR035979">
    <property type="entry name" value="RBD_domain_sf"/>
</dbReference>